<proteinExistence type="inferred from homology"/>
<dbReference type="Pfam" id="PF00246">
    <property type="entry name" value="Peptidase_M14"/>
    <property type="match status" value="1"/>
</dbReference>
<evidence type="ECO:0000256" key="14">
    <source>
        <dbReference type="ARBA" id="ARBA00081330"/>
    </source>
</evidence>
<keyword evidence="13" id="KW-1015">Disulfide bond</keyword>
<dbReference type="PROSITE" id="PS52035">
    <property type="entry name" value="PEPTIDASE_M14"/>
    <property type="match status" value="1"/>
</dbReference>
<reference evidence="17" key="1">
    <citation type="submission" date="2015-01" db="EMBL/GenBank/DDBJ databases">
        <authorList>
            <person name="Durling Mikael"/>
        </authorList>
    </citation>
    <scope>NUCLEOTIDE SEQUENCE</scope>
</reference>
<feature type="active site" description="Proton donor/acceptor" evidence="15">
    <location>
        <position position="410"/>
    </location>
</feature>
<dbReference type="InterPro" id="IPR057247">
    <property type="entry name" value="CARBOXYPEPT_ZN_2"/>
</dbReference>
<dbReference type="PRINTS" id="PR00765">
    <property type="entry name" value="CRBOXYPTASEA"/>
</dbReference>
<evidence type="ECO:0000256" key="10">
    <source>
        <dbReference type="ARBA" id="ARBA00022833"/>
    </source>
</evidence>
<evidence type="ECO:0000256" key="15">
    <source>
        <dbReference type="PROSITE-ProRule" id="PRU01379"/>
    </source>
</evidence>
<protein>
    <recommendedName>
        <fullName evidence="14">Carboxypeptidase M14A</fullName>
    </recommendedName>
</protein>
<dbReference type="CDD" id="cd03860">
    <property type="entry name" value="M14_CP_A-B_like"/>
    <property type="match status" value="1"/>
</dbReference>
<sequence length="446" mass="48517">MRVCEHAVNPKCFGIAIYAYCTNCIIMKVFATLAALLPLVAAKVTYEGYQVFRVESHDSYPAIETALADLGSITLHIDGAYSAVNVAIAPEKLEDFHALGLDATLIEEDLASTFEEEKFEAYESTLKTKDTIAAIPPISYFNAYHTFAEHGTFLSDLQAAFPSNSEVFTVGNSFEGRAIRGIHLWGSGGKGSKPAIVWHGTVHAREWITTTTVEYLAYKIVEEYLASDATTVTALNNYDFYIIPVVNPDGFVYTQTTERLWRKNRQTRSGVSCVGTDINRNWPYQWTGSGSSTNACAETYRGLAQGDTPENKALVAHLTGLSSSKGIKFYNDWHSYSQLILLPFGYSCSARATNHAAQMSAAGSVATAIRGVNGLSFTYGPTCSTIYQANGGSLDWAYAVAGAEYSWSIELRPSSSASNGFVLAASHIVPSGAEQWAGIKKFFTLI</sequence>
<comment type="function">
    <text evidence="2">Extracellular metalloprotease that contributes to pathogenicity.</text>
</comment>
<name>A0A0B7KQ52_BIOOC</name>
<evidence type="ECO:0000256" key="12">
    <source>
        <dbReference type="ARBA" id="ARBA00023049"/>
    </source>
</evidence>
<dbReference type="GO" id="GO:0006508">
    <property type="term" value="P:proteolysis"/>
    <property type="evidence" value="ECO:0007669"/>
    <property type="project" value="UniProtKB-KW"/>
</dbReference>
<dbReference type="FunFam" id="3.40.630.10:FF:000040">
    <property type="entry name" value="zinc carboxypeptidase"/>
    <property type="match status" value="1"/>
</dbReference>
<comment type="similarity">
    <text evidence="4 15">Belongs to the peptidase M14 family.</text>
</comment>
<keyword evidence="12" id="KW-0482">Metalloprotease</keyword>
<keyword evidence="9" id="KW-0378">Hydrolase</keyword>
<evidence type="ECO:0000259" key="16">
    <source>
        <dbReference type="PROSITE" id="PS52035"/>
    </source>
</evidence>
<evidence type="ECO:0000256" key="11">
    <source>
        <dbReference type="ARBA" id="ARBA00023026"/>
    </source>
</evidence>
<organism evidence="17">
    <name type="scientific">Bionectria ochroleuca</name>
    <name type="common">Gliocladium roseum</name>
    <dbReference type="NCBI Taxonomy" id="29856"/>
    <lineage>
        <taxon>Eukaryota</taxon>
        <taxon>Fungi</taxon>
        <taxon>Dikarya</taxon>
        <taxon>Ascomycota</taxon>
        <taxon>Pezizomycotina</taxon>
        <taxon>Sordariomycetes</taxon>
        <taxon>Hypocreomycetidae</taxon>
        <taxon>Hypocreales</taxon>
        <taxon>Bionectriaceae</taxon>
        <taxon>Clonostachys</taxon>
    </lineage>
</organism>
<evidence type="ECO:0000256" key="1">
    <source>
        <dbReference type="ARBA" id="ARBA00001947"/>
    </source>
</evidence>
<dbReference type="GO" id="GO:0005576">
    <property type="term" value="C:extracellular region"/>
    <property type="evidence" value="ECO:0007669"/>
    <property type="project" value="UniProtKB-SubCell"/>
</dbReference>
<evidence type="ECO:0000256" key="13">
    <source>
        <dbReference type="ARBA" id="ARBA00023157"/>
    </source>
</evidence>
<evidence type="ECO:0000256" key="9">
    <source>
        <dbReference type="ARBA" id="ARBA00022801"/>
    </source>
</evidence>
<dbReference type="Gene3D" id="3.40.630.10">
    <property type="entry name" value="Zn peptidases"/>
    <property type="match status" value="1"/>
</dbReference>
<dbReference type="GO" id="GO:0004181">
    <property type="term" value="F:metallocarboxypeptidase activity"/>
    <property type="evidence" value="ECO:0007669"/>
    <property type="project" value="InterPro"/>
</dbReference>
<evidence type="ECO:0000256" key="6">
    <source>
        <dbReference type="ARBA" id="ARBA00022645"/>
    </source>
</evidence>
<dbReference type="InterPro" id="IPR000834">
    <property type="entry name" value="Peptidase_M14"/>
</dbReference>
<evidence type="ECO:0000256" key="5">
    <source>
        <dbReference type="ARBA" id="ARBA00022525"/>
    </source>
</evidence>
<evidence type="ECO:0000256" key="2">
    <source>
        <dbReference type="ARBA" id="ARBA00003091"/>
    </source>
</evidence>
<keyword evidence="5" id="KW-0964">Secreted</keyword>
<evidence type="ECO:0000256" key="3">
    <source>
        <dbReference type="ARBA" id="ARBA00004613"/>
    </source>
</evidence>
<evidence type="ECO:0000313" key="17">
    <source>
        <dbReference type="EMBL" id="CEO57597.1"/>
    </source>
</evidence>
<keyword evidence="7" id="KW-0645">Protease</keyword>
<dbReference type="EMBL" id="CDPU01000112">
    <property type="protein sequence ID" value="CEO57597.1"/>
    <property type="molecule type" value="Genomic_DNA"/>
</dbReference>
<comment type="subcellular location">
    <subcellularLocation>
        <location evidence="3">Secreted</location>
    </subcellularLocation>
</comment>
<keyword evidence="8" id="KW-0479">Metal-binding</keyword>
<evidence type="ECO:0000256" key="4">
    <source>
        <dbReference type="ARBA" id="ARBA00005988"/>
    </source>
</evidence>
<dbReference type="GO" id="GO:0008270">
    <property type="term" value="F:zinc ion binding"/>
    <property type="evidence" value="ECO:0007669"/>
    <property type="project" value="InterPro"/>
</dbReference>
<evidence type="ECO:0000256" key="7">
    <source>
        <dbReference type="ARBA" id="ARBA00022670"/>
    </source>
</evidence>
<comment type="cofactor">
    <cofactor evidence="1">
        <name>Zn(2+)</name>
        <dbReference type="ChEBI" id="CHEBI:29105"/>
    </cofactor>
</comment>
<accession>A0A0B7KQ52</accession>
<dbReference type="SUPFAM" id="SSF53187">
    <property type="entry name" value="Zn-dependent exopeptidases"/>
    <property type="match status" value="1"/>
</dbReference>
<keyword evidence="10" id="KW-0862">Zinc</keyword>
<dbReference type="AlphaFoldDB" id="A0A0B7KQ52"/>
<evidence type="ECO:0000256" key="8">
    <source>
        <dbReference type="ARBA" id="ARBA00022723"/>
    </source>
</evidence>
<dbReference type="SMART" id="SM00631">
    <property type="entry name" value="Zn_pept"/>
    <property type="match status" value="1"/>
</dbReference>
<dbReference type="PANTHER" id="PTHR11705:SF143">
    <property type="entry name" value="SLL0236 PROTEIN"/>
    <property type="match status" value="1"/>
</dbReference>
<keyword evidence="11" id="KW-0843">Virulence</keyword>
<dbReference type="PANTHER" id="PTHR11705">
    <property type="entry name" value="PROTEASE FAMILY M14 CARBOXYPEPTIDASE A,B"/>
    <property type="match status" value="1"/>
</dbReference>
<dbReference type="PROSITE" id="PS00133">
    <property type="entry name" value="CARBOXYPEPT_ZN_2"/>
    <property type="match status" value="1"/>
</dbReference>
<feature type="domain" description="Peptidase M14" evidence="16">
    <location>
        <begin position="143"/>
        <end position="446"/>
    </location>
</feature>
<keyword evidence="6" id="KW-0121">Carboxypeptidase</keyword>
<gene>
    <name evidence="17" type="ORF">BN869_000013655_1</name>
</gene>